<dbReference type="RefSeq" id="WP_233730185.1">
    <property type="nucleotide sequence ID" value="NZ_JAJVCN010000003.1"/>
</dbReference>
<proteinExistence type="predicted"/>
<reference evidence="2 3" key="1">
    <citation type="submission" date="2021-12" db="EMBL/GenBank/DDBJ databases">
        <title>Genome sequence of Kibdelosporangium philippinense ATCC 49844.</title>
        <authorList>
            <person name="Fedorov E.A."/>
            <person name="Omeragic M."/>
            <person name="Shalygina K.F."/>
            <person name="Maclea K.S."/>
        </authorList>
    </citation>
    <scope>NUCLEOTIDE SEQUENCE [LARGE SCALE GENOMIC DNA]</scope>
    <source>
        <strain evidence="2 3">ATCC 49844</strain>
    </source>
</reference>
<comment type="caution">
    <text evidence="2">The sequence shown here is derived from an EMBL/GenBank/DDBJ whole genome shotgun (WGS) entry which is preliminary data.</text>
</comment>
<organism evidence="2 3">
    <name type="scientific">Kibdelosporangium philippinense</name>
    <dbReference type="NCBI Taxonomy" id="211113"/>
    <lineage>
        <taxon>Bacteria</taxon>
        <taxon>Bacillati</taxon>
        <taxon>Actinomycetota</taxon>
        <taxon>Actinomycetes</taxon>
        <taxon>Pseudonocardiales</taxon>
        <taxon>Pseudonocardiaceae</taxon>
        <taxon>Kibdelosporangium</taxon>
    </lineage>
</organism>
<sequence length="87" mass="9542">MMSDILPPLSPDWNNPQPYDGPTHEETRVFQQLQVTADVIREWVAGAYVVGTTPEAWTELGARLAATAAMCTRLGDDQARTIEPGKS</sequence>
<keyword evidence="3" id="KW-1185">Reference proteome</keyword>
<gene>
    <name evidence="2" type="ORF">LWC34_38775</name>
</gene>
<evidence type="ECO:0000313" key="2">
    <source>
        <dbReference type="EMBL" id="MCE7008714.1"/>
    </source>
</evidence>
<accession>A0ABS8ZLS4</accession>
<evidence type="ECO:0000256" key="1">
    <source>
        <dbReference type="SAM" id="MobiDB-lite"/>
    </source>
</evidence>
<feature type="region of interest" description="Disordered" evidence="1">
    <location>
        <begin position="1"/>
        <end position="24"/>
    </location>
</feature>
<name>A0ABS8ZLS4_9PSEU</name>
<dbReference type="EMBL" id="JAJVCN010000003">
    <property type="protein sequence ID" value="MCE7008714.1"/>
    <property type="molecule type" value="Genomic_DNA"/>
</dbReference>
<dbReference type="Proteomes" id="UP001521150">
    <property type="component" value="Unassembled WGS sequence"/>
</dbReference>
<protein>
    <submittedName>
        <fullName evidence="2">Uncharacterized protein</fullName>
    </submittedName>
</protein>
<evidence type="ECO:0000313" key="3">
    <source>
        <dbReference type="Proteomes" id="UP001521150"/>
    </source>
</evidence>